<proteinExistence type="predicted"/>
<sequence>EISTLESSLPNELYDFIFLYLKSIDIIYSFFNLNDRFNNLIYPFLCAVDLSDVDQCMLNKYYQTILPKVQHYIKAIKVNDKNVDSVFPLSLYSKIYPNLESVFITKVEKDGKFLSYLKLFKQLLNLKIYFNVGEFNETVSNEFCSNLLQNDCRLQTLVFDNVYVSINTHISQLCFSIRNLTIKLHSLHDVYLLLNNLPSIEYVNIHIPRIIGREEHQQQEQNDVQFNYDKNIPWTLSKLKHFVFSSIYTANYDYLELLLSHCCCNLERLSLDLYSNEFIDGERLEKKLLSKLTKLKVFHFCFRIPILDNTLNIDDYIQTYKSSYWINNHHSILCFNQPLHNQYYCVFSLPYVFYRFSHVTNDLVNYRSNVNDDILLYSNKAKDITFCGEVSFTLELFQIIQKSCLKATELTFIEASVRFFSDNLMNNELILKNIVSVWLFLDQLEYKYFRRLLLMTPNILRLYLLQRLLLDVIRESQNKPNAFQQLQSICNPIRHVFIGRAPFEHDALNDNGIKLLFPNAKLSGWR</sequence>
<dbReference type="Proteomes" id="UP000681722">
    <property type="component" value="Unassembled WGS sequence"/>
</dbReference>
<evidence type="ECO:0000313" key="1">
    <source>
        <dbReference type="EMBL" id="CAF1403667.1"/>
    </source>
</evidence>
<reference evidence="1" key="1">
    <citation type="submission" date="2021-02" db="EMBL/GenBank/DDBJ databases">
        <authorList>
            <person name="Nowell W R."/>
        </authorList>
    </citation>
    <scope>NUCLEOTIDE SEQUENCE</scope>
</reference>
<accession>A0A815L349</accession>
<evidence type="ECO:0000313" key="2">
    <source>
        <dbReference type="EMBL" id="CAF4296204.1"/>
    </source>
</evidence>
<dbReference type="AlphaFoldDB" id="A0A815L349"/>
<evidence type="ECO:0000313" key="3">
    <source>
        <dbReference type="Proteomes" id="UP000663829"/>
    </source>
</evidence>
<feature type="non-terminal residue" evidence="1">
    <location>
        <position position="1"/>
    </location>
</feature>
<keyword evidence="3" id="KW-1185">Reference proteome</keyword>
<gene>
    <name evidence="1" type="ORF">GPM918_LOCUS33328</name>
    <name evidence="2" type="ORF">SRO942_LOCUS34013</name>
</gene>
<name>A0A815L349_9BILA</name>
<dbReference type="Proteomes" id="UP000663829">
    <property type="component" value="Unassembled WGS sequence"/>
</dbReference>
<organism evidence="1 3">
    <name type="scientific">Didymodactylos carnosus</name>
    <dbReference type="NCBI Taxonomy" id="1234261"/>
    <lineage>
        <taxon>Eukaryota</taxon>
        <taxon>Metazoa</taxon>
        <taxon>Spiralia</taxon>
        <taxon>Gnathifera</taxon>
        <taxon>Rotifera</taxon>
        <taxon>Eurotatoria</taxon>
        <taxon>Bdelloidea</taxon>
        <taxon>Philodinida</taxon>
        <taxon>Philodinidae</taxon>
        <taxon>Didymodactylos</taxon>
    </lineage>
</organism>
<dbReference type="EMBL" id="CAJOBC010083071">
    <property type="protein sequence ID" value="CAF4296204.1"/>
    <property type="molecule type" value="Genomic_DNA"/>
</dbReference>
<dbReference type="EMBL" id="CAJNOQ010017647">
    <property type="protein sequence ID" value="CAF1403667.1"/>
    <property type="molecule type" value="Genomic_DNA"/>
</dbReference>
<dbReference type="OrthoDB" id="10077344at2759"/>
<protein>
    <recommendedName>
        <fullName evidence="4">F-box domain-containing protein</fullName>
    </recommendedName>
</protein>
<comment type="caution">
    <text evidence="1">The sequence shown here is derived from an EMBL/GenBank/DDBJ whole genome shotgun (WGS) entry which is preliminary data.</text>
</comment>
<evidence type="ECO:0008006" key="4">
    <source>
        <dbReference type="Google" id="ProtNLM"/>
    </source>
</evidence>